<proteinExistence type="predicted"/>
<evidence type="ECO:0000313" key="2">
    <source>
        <dbReference type="Proteomes" id="UP000192330"/>
    </source>
</evidence>
<dbReference type="RefSeq" id="WP_084351974.1">
    <property type="nucleotide sequence ID" value="NZ_FWYD01000003.1"/>
</dbReference>
<keyword evidence="2" id="KW-1185">Reference proteome</keyword>
<protein>
    <recommendedName>
        <fullName evidence="3">DUF3576 domain-containing protein</fullName>
    </recommendedName>
</protein>
<gene>
    <name evidence="1" type="ORF">SAMN06295998_103420</name>
</gene>
<dbReference type="STRING" id="1387277.SAMN06295998_103420"/>
<name>A0A1W2AZI3_9RHOB</name>
<evidence type="ECO:0008006" key="3">
    <source>
        <dbReference type="Google" id="ProtNLM"/>
    </source>
</evidence>
<dbReference type="AlphaFoldDB" id="A0A1W2AZI3"/>
<dbReference type="Proteomes" id="UP000192330">
    <property type="component" value="Unassembled WGS sequence"/>
</dbReference>
<organism evidence="1 2">
    <name type="scientific">Primorskyibacter flagellatus</name>
    <dbReference type="NCBI Taxonomy" id="1387277"/>
    <lineage>
        <taxon>Bacteria</taxon>
        <taxon>Pseudomonadati</taxon>
        <taxon>Pseudomonadota</taxon>
        <taxon>Alphaproteobacteria</taxon>
        <taxon>Rhodobacterales</taxon>
        <taxon>Roseobacteraceae</taxon>
        <taxon>Primorskyibacter</taxon>
    </lineage>
</organism>
<reference evidence="1 2" key="1">
    <citation type="submission" date="2017-04" db="EMBL/GenBank/DDBJ databases">
        <authorList>
            <person name="Afonso C.L."/>
            <person name="Miller P.J."/>
            <person name="Scott M.A."/>
            <person name="Spackman E."/>
            <person name="Goraichik I."/>
            <person name="Dimitrov K.M."/>
            <person name="Suarez D.L."/>
            <person name="Swayne D.E."/>
        </authorList>
    </citation>
    <scope>NUCLEOTIDE SEQUENCE [LARGE SCALE GENOMIC DNA]</scope>
    <source>
        <strain evidence="1 2">CGMCC 1.12644</strain>
    </source>
</reference>
<accession>A0A1W2AZI3</accession>
<sequence length="210" mass="22351">MFRPFILSLIACVGLAACGDATRDLKDRPDPLGDFSLGFVAAAAPSPQKLLVSRAATSEEWVKVVEEAYLQRFGRFDGEKRYNMGLRVEAYSLPPPLVPGKSAVQIAVTVWDDAAASKLNDKPEPIAVIKVFETRLASSREESMKALAEEAALETEKWLRAQQAEQGWFGGPVSESEDTMASAAVAGNTVTDETVAAGGSEMGQAAATGN</sequence>
<dbReference type="OrthoDB" id="7834608at2"/>
<dbReference type="EMBL" id="FWYD01000003">
    <property type="protein sequence ID" value="SMC66113.1"/>
    <property type="molecule type" value="Genomic_DNA"/>
</dbReference>
<evidence type="ECO:0000313" key="1">
    <source>
        <dbReference type="EMBL" id="SMC66113.1"/>
    </source>
</evidence>
<dbReference type="PROSITE" id="PS51257">
    <property type="entry name" value="PROKAR_LIPOPROTEIN"/>
    <property type="match status" value="1"/>
</dbReference>